<keyword evidence="6" id="KW-0812">Transmembrane</keyword>
<keyword evidence="3" id="KW-1003">Cell membrane</keyword>
<dbReference type="GO" id="GO:0015627">
    <property type="term" value="C:type II protein secretion system complex"/>
    <property type="evidence" value="ECO:0007669"/>
    <property type="project" value="InterPro"/>
</dbReference>
<evidence type="ECO:0000256" key="8">
    <source>
        <dbReference type="ARBA" id="ARBA00023136"/>
    </source>
</evidence>
<evidence type="ECO:0000313" key="12">
    <source>
        <dbReference type="EMBL" id="KDN28418.1"/>
    </source>
</evidence>
<keyword evidence="4" id="KW-0488">Methylation</keyword>
<dbReference type="Gene3D" id="3.30.700.10">
    <property type="entry name" value="Glycoprotein, Type 4 Pilin"/>
    <property type="match status" value="1"/>
</dbReference>
<protein>
    <recommendedName>
        <fullName evidence="2">Type II secretion system protein H</fullName>
    </recommendedName>
    <alternativeName>
        <fullName evidence="10">General secretion pathway protein H</fullName>
    </alternativeName>
</protein>
<gene>
    <name evidence="12" type="ORF">VFDL14_23810</name>
</gene>
<dbReference type="GO" id="GO:0015628">
    <property type="term" value="P:protein secretion by the type II secretion system"/>
    <property type="evidence" value="ECO:0007669"/>
    <property type="project" value="InterPro"/>
</dbReference>
<dbReference type="GO" id="GO:0005886">
    <property type="term" value="C:plasma membrane"/>
    <property type="evidence" value="ECO:0007669"/>
    <property type="project" value="UniProtKB-SubCell"/>
</dbReference>
<keyword evidence="7" id="KW-1133">Transmembrane helix</keyword>
<dbReference type="AlphaFoldDB" id="A0A066UW31"/>
<dbReference type="Pfam" id="PF12019">
    <property type="entry name" value="GspH"/>
    <property type="match status" value="1"/>
</dbReference>
<evidence type="ECO:0000256" key="3">
    <source>
        <dbReference type="ARBA" id="ARBA00022475"/>
    </source>
</evidence>
<comment type="subcellular location">
    <subcellularLocation>
        <location evidence="1">Cell inner membrane</location>
        <topology evidence="1">Single-pass membrane protein</topology>
    </subcellularLocation>
</comment>
<reference evidence="12 13" key="1">
    <citation type="submission" date="2014-02" db="EMBL/GenBank/DDBJ databases">
        <title>Vibrio fortis Dalian14 Genome Sequencing.</title>
        <authorList>
            <person name="Wang Y."/>
            <person name="Song L."/>
            <person name="Liu G."/>
            <person name="Ding J."/>
        </authorList>
    </citation>
    <scope>NUCLEOTIDE SEQUENCE [LARGE SCALE GENOMIC DNA]</scope>
    <source>
        <strain evidence="12 13">Dalian14</strain>
    </source>
</reference>
<evidence type="ECO:0000256" key="6">
    <source>
        <dbReference type="ARBA" id="ARBA00022692"/>
    </source>
</evidence>
<evidence type="ECO:0000256" key="2">
    <source>
        <dbReference type="ARBA" id="ARBA00021549"/>
    </source>
</evidence>
<dbReference type="Proteomes" id="UP000027219">
    <property type="component" value="Unassembled WGS sequence"/>
</dbReference>
<evidence type="ECO:0000256" key="5">
    <source>
        <dbReference type="ARBA" id="ARBA00022519"/>
    </source>
</evidence>
<dbReference type="RefSeq" id="WP_032551379.1">
    <property type="nucleotide sequence ID" value="NZ_JFFR01000020.1"/>
</dbReference>
<evidence type="ECO:0000259" key="11">
    <source>
        <dbReference type="Pfam" id="PF12019"/>
    </source>
</evidence>
<dbReference type="InterPro" id="IPR045584">
    <property type="entry name" value="Pilin-like"/>
</dbReference>
<dbReference type="OrthoDB" id="5871678at2"/>
<feature type="domain" description="General secretion pathway GspH" evidence="11">
    <location>
        <begin position="44"/>
        <end position="149"/>
    </location>
</feature>
<dbReference type="PIRSF" id="PIRSF024622">
    <property type="entry name" value="Tfp_FimT"/>
    <property type="match status" value="1"/>
</dbReference>
<dbReference type="SUPFAM" id="SSF54523">
    <property type="entry name" value="Pili subunits"/>
    <property type="match status" value="1"/>
</dbReference>
<dbReference type="InterPro" id="IPR022346">
    <property type="entry name" value="T2SS_GspH"/>
</dbReference>
<evidence type="ECO:0000256" key="4">
    <source>
        <dbReference type="ARBA" id="ARBA00022481"/>
    </source>
</evidence>
<dbReference type="Pfam" id="PF07963">
    <property type="entry name" value="N_methyl"/>
    <property type="match status" value="1"/>
</dbReference>
<comment type="similarity">
    <text evidence="9">Belongs to the GSP H family.</text>
</comment>
<accession>A0A066UW31</accession>
<comment type="caution">
    <text evidence="12">The sequence shown here is derived from an EMBL/GenBank/DDBJ whole genome shotgun (WGS) entry which is preliminary data.</text>
</comment>
<keyword evidence="8" id="KW-0472">Membrane</keyword>
<proteinExistence type="inferred from homology"/>
<keyword evidence="13" id="KW-1185">Reference proteome</keyword>
<sequence length="182" mass="19578">MTRGFTLLELLITVVVLSVLLAAAAPSFSSLLASSKLQRLTPEVHGFLVTARSEAIARNQELHLLFLVSNVLGAIEDSEGEWDLVVSTTASYVPDNVVMHLDGSAYRDIKVSFSFLNQNSISIDGVRGRFINGNVTMASVSAPSEELSVKASNTTGRIRVCSSDPNSDGRNSIGHYGYEICN</sequence>
<evidence type="ECO:0000256" key="7">
    <source>
        <dbReference type="ARBA" id="ARBA00022989"/>
    </source>
</evidence>
<evidence type="ECO:0000256" key="1">
    <source>
        <dbReference type="ARBA" id="ARBA00004377"/>
    </source>
</evidence>
<keyword evidence="5" id="KW-0997">Cell inner membrane</keyword>
<dbReference type="STRING" id="212667.VFDL14_23810"/>
<evidence type="ECO:0000256" key="9">
    <source>
        <dbReference type="ARBA" id="ARBA00025772"/>
    </source>
</evidence>
<evidence type="ECO:0000313" key="13">
    <source>
        <dbReference type="Proteomes" id="UP000027219"/>
    </source>
</evidence>
<dbReference type="PROSITE" id="PS00409">
    <property type="entry name" value="PROKAR_NTER_METHYL"/>
    <property type="match status" value="1"/>
</dbReference>
<dbReference type="EMBL" id="JFFR01000020">
    <property type="protein sequence ID" value="KDN28418.1"/>
    <property type="molecule type" value="Genomic_DNA"/>
</dbReference>
<name>A0A066UW31_9VIBR</name>
<evidence type="ECO:0000256" key="10">
    <source>
        <dbReference type="ARBA" id="ARBA00030775"/>
    </source>
</evidence>
<organism evidence="12 13">
    <name type="scientific">Vibrio fortis</name>
    <dbReference type="NCBI Taxonomy" id="212667"/>
    <lineage>
        <taxon>Bacteria</taxon>
        <taxon>Pseudomonadati</taxon>
        <taxon>Pseudomonadota</taxon>
        <taxon>Gammaproteobacteria</taxon>
        <taxon>Vibrionales</taxon>
        <taxon>Vibrionaceae</taxon>
        <taxon>Vibrio</taxon>
    </lineage>
</organism>
<dbReference type="InterPro" id="IPR012902">
    <property type="entry name" value="N_methyl_site"/>
</dbReference>
<dbReference type="NCBIfam" id="TIGR02532">
    <property type="entry name" value="IV_pilin_GFxxxE"/>
    <property type="match status" value="1"/>
</dbReference>
<dbReference type="InterPro" id="IPR016824">
    <property type="entry name" value="Tfp-pilus_assembly_FimT"/>
</dbReference>